<proteinExistence type="predicted"/>
<sequence>MALPRRSLMEYHTESRAGDHSLQRQGSVFFLRYKRQPAMNGP</sequence>
<protein>
    <submittedName>
        <fullName evidence="2">Uncharacterized protein</fullName>
    </submittedName>
</protein>
<feature type="region of interest" description="Disordered" evidence="1">
    <location>
        <begin position="1"/>
        <end position="20"/>
    </location>
</feature>
<name>A0A0A8Y808_ARUDO</name>
<feature type="compositionally biased region" description="Basic and acidic residues" evidence="1">
    <location>
        <begin position="7"/>
        <end position="20"/>
    </location>
</feature>
<organism evidence="2">
    <name type="scientific">Arundo donax</name>
    <name type="common">Giant reed</name>
    <name type="synonym">Donax arundinaceus</name>
    <dbReference type="NCBI Taxonomy" id="35708"/>
    <lineage>
        <taxon>Eukaryota</taxon>
        <taxon>Viridiplantae</taxon>
        <taxon>Streptophyta</taxon>
        <taxon>Embryophyta</taxon>
        <taxon>Tracheophyta</taxon>
        <taxon>Spermatophyta</taxon>
        <taxon>Magnoliopsida</taxon>
        <taxon>Liliopsida</taxon>
        <taxon>Poales</taxon>
        <taxon>Poaceae</taxon>
        <taxon>PACMAD clade</taxon>
        <taxon>Arundinoideae</taxon>
        <taxon>Arundineae</taxon>
        <taxon>Arundo</taxon>
    </lineage>
</organism>
<evidence type="ECO:0000256" key="1">
    <source>
        <dbReference type="SAM" id="MobiDB-lite"/>
    </source>
</evidence>
<reference evidence="2" key="1">
    <citation type="submission" date="2014-09" db="EMBL/GenBank/DDBJ databases">
        <authorList>
            <person name="Magalhaes I.L.F."/>
            <person name="Oliveira U."/>
            <person name="Santos F.R."/>
            <person name="Vidigal T.H.D.A."/>
            <person name="Brescovit A.D."/>
            <person name="Santos A.J."/>
        </authorList>
    </citation>
    <scope>NUCLEOTIDE SEQUENCE</scope>
    <source>
        <tissue evidence="2">Shoot tissue taken approximately 20 cm above the soil surface</tissue>
    </source>
</reference>
<evidence type="ECO:0000313" key="2">
    <source>
        <dbReference type="EMBL" id="JAD21325.1"/>
    </source>
</evidence>
<dbReference type="AlphaFoldDB" id="A0A0A8Y808"/>
<accession>A0A0A8Y808</accession>
<reference evidence="2" key="2">
    <citation type="journal article" date="2015" name="Data Brief">
        <title>Shoot transcriptome of the giant reed, Arundo donax.</title>
        <authorList>
            <person name="Barrero R.A."/>
            <person name="Guerrero F.D."/>
            <person name="Moolhuijzen P."/>
            <person name="Goolsby J.A."/>
            <person name="Tidwell J."/>
            <person name="Bellgard S.E."/>
            <person name="Bellgard M.I."/>
        </authorList>
    </citation>
    <scope>NUCLEOTIDE SEQUENCE</scope>
    <source>
        <tissue evidence="2">Shoot tissue taken approximately 20 cm above the soil surface</tissue>
    </source>
</reference>
<dbReference type="EMBL" id="GBRH01276570">
    <property type="protein sequence ID" value="JAD21325.1"/>
    <property type="molecule type" value="Transcribed_RNA"/>
</dbReference>